<dbReference type="EMBL" id="BKAJ01000182">
    <property type="protein sequence ID" value="GEP60780.1"/>
    <property type="molecule type" value="Genomic_DNA"/>
</dbReference>
<accession>A0A512NPB0</accession>
<organism evidence="2 3">
    <name type="scientific">Reyranella soli</name>
    <dbReference type="NCBI Taxonomy" id="1230389"/>
    <lineage>
        <taxon>Bacteria</taxon>
        <taxon>Pseudomonadati</taxon>
        <taxon>Pseudomonadota</taxon>
        <taxon>Alphaproteobacteria</taxon>
        <taxon>Hyphomicrobiales</taxon>
        <taxon>Reyranellaceae</taxon>
        <taxon>Reyranella</taxon>
    </lineage>
</organism>
<feature type="compositionally biased region" description="Polar residues" evidence="1">
    <location>
        <begin position="272"/>
        <end position="287"/>
    </location>
</feature>
<feature type="compositionally biased region" description="Basic and acidic residues" evidence="1">
    <location>
        <begin position="222"/>
        <end position="254"/>
    </location>
</feature>
<feature type="compositionally biased region" description="Basic and acidic residues" evidence="1">
    <location>
        <begin position="144"/>
        <end position="155"/>
    </location>
</feature>
<feature type="region of interest" description="Disordered" evidence="1">
    <location>
        <begin position="272"/>
        <end position="362"/>
    </location>
</feature>
<evidence type="ECO:0000313" key="3">
    <source>
        <dbReference type="Proteomes" id="UP000321058"/>
    </source>
</evidence>
<evidence type="ECO:0000313" key="2">
    <source>
        <dbReference type="EMBL" id="GEP60780.1"/>
    </source>
</evidence>
<feature type="compositionally biased region" description="Basic and acidic residues" evidence="1">
    <location>
        <begin position="197"/>
        <end position="213"/>
    </location>
</feature>
<sequence length="362" mass="40835">MSKFRSIPYAVLTGSLLVGGGAYAQSMYGIDQRQDYQQNRIEQGIQSGQITRSEAYRLEQGERAIDRAQARARADGVVTQQERNRIDQMVDREGRQIYRQSHDSQQAWDRGQSWGHTDGRFDGWRDRNYAGRDGGRDGWGNHGWGDRNGGDRNWGDRNWGGRNGGDHNWGDRGGDPNRHYGWNNGQHNGWDGNRPPGVERRDAVNDRRIDNGVRDGSLTRGEANRLDRGQNRIDRYEANARSDGRVSPYEHGRIDQMQNNQSQRIYNARNNERTQPTAAPTQQPSANGGNGGWRMQQASMPPQQPRQQQPQQNWGGNNGGWRMQQASAPVQQPRPQQVSAPATPRPTYTPPSGGGGQRSRSR</sequence>
<feature type="compositionally biased region" description="Basic and acidic residues" evidence="1">
    <location>
        <begin position="117"/>
        <end position="136"/>
    </location>
</feature>
<feature type="compositionally biased region" description="Polar residues" evidence="1">
    <location>
        <begin position="326"/>
        <end position="339"/>
    </location>
</feature>
<protein>
    <submittedName>
        <fullName evidence="2">Uncharacterized protein</fullName>
    </submittedName>
</protein>
<gene>
    <name evidence="2" type="ORF">RSO01_79460</name>
</gene>
<reference evidence="2 3" key="1">
    <citation type="submission" date="2019-07" db="EMBL/GenBank/DDBJ databases">
        <title>Whole genome shotgun sequence of Reyranella soli NBRC 108950.</title>
        <authorList>
            <person name="Hosoyama A."/>
            <person name="Uohara A."/>
            <person name="Ohji S."/>
            <person name="Ichikawa N."/>
        </authorList>
    </citation>
    <scope>NUCLEOTIDE SEQUENCE [LARGE SCALE GENOMIC DNA]</scope>
    <source>
        <strain evidence="2 3">NBRC 108950</strain>
    </source>
</reference>
<name>A0A512NPB0_9HYPH</name>
<evidence type="ECO:0000256" key="1">
    <source>
        <dbReference type="SAM" id="MobiDB-lite"/>
    </source>
</evidence>
<dbReference type="AlphaFoldDB" id="A0A512NPB0"/>
<proteinExistence type="predicted"/>
<comment type="caution">
    <text evidence="2">The sequence shown here is derived from an EMBL/GenBank/DDBJ whole genome shotgun (WGS) entry which is preliminary data.</text>
</comment>
<feature type="compositionally biased region" description="Basic and acidic residues" evidence="1">
    <location>
        <begin position="164"/>
        <end position="178"/>
    </location>
</feature>
<feature type="compositionally biased region" description="Low complexity" evidence="1">
    <location>
        <begin position="294"/>
        <end position="325"/>
    </location>
</feature>
<dbReference type="RefSeq" id="WP_147156113.1">
    <property type="nucleotide sequence ID" value="NZ_BKAJ01000182.1"/>
</dbReference>
<feature type="region of interest" description="Disordered" evidence="1">
    <location>
        <begin position="99"/>
        <end position="260"/>
    </location>
</feature>
<dbReference type="OrthoDB" id="7569823at2"/>
<keyword evidence="3" id="KW-1185">Reference proteome</keyword>
<dbReference type="Proteomes" id="UP000321058">
    <property type="component" value="Unassembled WGS sequence"/>
</dbReference>
<feature type="compositionally biased region" description="Gly residues" evidence="1">
    <location>
        <begin position="352"/>
        <end position="362"/>
    </location>
</feature>